<dbReference type="AlphaFoldDB" id="A0A5J5A1Z3"/>
<dbReference type="Proteomes" id="UP000325577">
    <property type="component" value="Linkage Group LG4"/>
</dbReference>
<proteinExistence type="predicted"/>
<evidence type="ECO:0000313" key="2">
    <source>
        <dbReference type="Proteomes" id="UP000325577"/>
    </source>
</evidence>
<gene>
    <name evidence="1" type="ORF">F0562_010742</name>
</gene>
<evidence type="ECO:0000313" key="1">
    <source>
        <dbReference type="EMBL" id="KAA8524319.1"/>
    </source>
</evidence>
<name>A0A5J5A1Z3_9ASTE</name>
<dbReference type="OrthoDB" id="1750920at2759"/>
<dbReference type="EMBL" id="CM018047">
    <property type="protein sequence ID" value="KAA8524319.1"/>
    <property type="molecule type" value="Genomic_DNA"/>
</dbReference>
<reference evidence="1 2" key="1">
    <citation type="submission" date="2019-09" db="EMBL/GenBank/DDBJ databases">
        <title>A chromosome-level genome assembly of the Chinese tupelo Nyssa sinensis.</title>
        <authorList>
            <person name="Yang X."/>
            <person name="Kang M."/>
            <person name="Yang Y."/>
            <person name="Xiong H."/>
            <person name="Wang M."/>
            <person name="Zhang Z."/>
            <person name="Wang Z."/>
            <person name="Wu H."/>
            <person name="Ma T."/>
            <person name="Liu J."/>
            <person name="Xi Z."/>
        </authorList>
    </citation>
    <scope>NUCLEOTIDE SEQUENCE [LARGE SCALE GENOMIC DNA]</scope>
    <source>
        <strain evidence="1">J267</strain>
        <tissue evidence="1">Leaf</tissue>
    </source>
</reference>
<sequence>MSGESLVRNEETGNTDSDVCLVAVPVSGIGVFSHDPSRFDPPLPRIKDDRDLVAFIANCKGFIKFHPLVIALGLKFPVASFYRIAPSQLTPSGYQILMGFQALAYFYNLRLGFSEFWASHIVKQIGNDCYYVSPRSVVLIQRLPQGEKGWDKCTLKIGGVWRFPFDWEWSIFLDPSSKQVVEGPTIDILEPGLFGIPIGIPFGSRRYSLRYSLDREGFSQAPLKMQIFGADGPMKEVMVMVRLEEAPHSSTVSIVDRFSCFVSHLTGVIGKREA</sequence>
<organism evidence="1 2">
    <name type="scientific">Nyssa sinensis</name>
    <dbReference type="NCBI Taxonomy" id="561372"/>
    <lineage>
        <taxon>Eukaryota</taxon>
        <taxon>Viridiplantae</taxon>
        <taxon>Streptophyta</taxon>
        <taxon>Embryophyta</taxon>
        <taxon>Tracheophyta</taxon>
        <taxon>Spermatophyta</taxon>
        <taxon>Magnoliopsida</taxon>
        <taxon>eudicotyledons</taxon>
        <taxon>Gunneridae</taxon>
        <taxon>Pentapetalae</taxon>
        <taxon>asterids</taxon>
        <taxon>Cornales</taxon>
        <taxon>Nyssaceae</taxon>
        <taxon>Nyssa</taxon>
    </lineage>
</organism>
<protein>
    <submittedName>
        <fullName evidence="1">Uncharacterized protein</fullName>
    </submittedName>
</protein>
<keyword evidence="2" id="KW-1185">Reference proteome</keyword>
<accession>A0A5J5A1Z3</accession>